<protein>
    <submittedName>
        <fullName evidence="2">Uncharacterized protein</fullName>
    </submittedName>
</protein>
<evidence type="ECO:0000313" key="1">
    <source>
        <dbReference type="Proteomes" id="UP000887579"/>
    </source>
</evidence>
<reference evidence="2" key="1">
    <citation type="submission" date="2022-11" db="UniProtKB">
        <authorList>
            <consortium name="WormBaseParasite"/>
        </authorList>
    </citation>
    <scope>IDENTIFICATION</scope>
</reference>
<evidence type="ECO:0000313" key="2">
    <source>
        <dbReference type="WBParaSite" id="ES5_v2.g9293.t1"/>
    </source>
</evidence>
<sequence length="393" mass="44791">MAKYVSVCETELATLPSNEDTSDKEIDEFFDNFYFAVNQPNEEKLTELTNHILSTAYELSDTSMVSSSLLETVMNWIKDKNSGCLDGLEIDKMINHGKKQVNNIGNSYETKKYRKHLLQYDNDHKITQLKEFLKDGTKQILWLSTSEPFEIATMIPATLKMTNKAFCKHDNYIMNHLSSFADSQEETLAFFDNITPKPLIIIDTNDKKLEVESIKTFAQNIAAIVEKNILTKLVIISKDNSLFASEFKKNVTKTKISFNDYNKKTSTKLIRLQEEWIKANELVKNGIEPTLLKELMSCRKIRIGKLIKGSSKNHKRATHSNGIINVIELGTAAALETTLTDKAKIMKKKFSAHWVAIVNLENIIKKRRNVSSAKELLSCSLTKQYGTPQKFNK</sequence>
<name>A0AC34GWD9_9BILA</name>
<dbReference type="Proteomes" id="UP000887579">
    <property type="component" value="Unplaced"/>
</dbReference>
<organism evidence="1 2">
    <name type="scientific">Panagrolaimus sp. ES5</name>
    <dbReference type="NCBI Taxonomy" id="591445"/>
    <lineage>
        <taxon>Eukaryota</taxon>
        <taxon>Metazoa</taxon>
        <taxon>Ecdysozoa</taxon>
        <taxon>Nematoda</taxon>
        <taxon>Chromadorea</taxon>
        <taxon>Rhabditida</taxon>
        <taxon>Tylenchina</taxon>
        <taxon>Panagrolaimomorpha</taxon>
        <taxon>Panagrolaimoidea</taxon>
        <taxon>Panagrolaimidae</taxon>
        <taxon>Panagrolaimus</taxon>
    </lineage>
</organism>
<proteinExistence type="predicted"/>
<dbReference type="WBParaSite" id="ES5_v2.g9293.t1">
    <property type="protein sequence ID" value="ES5_v2.g9293.t1"/>
    <property type="gene ID" value="ES5_v2.g9293"/>
</dbReference>
<accession>A0AC34GWD9</accession>